<keyword evidence="2" id="KW-1185">Reference proteome</keyword>
<dbReference type="EMBL" id="BAABRP010000005">
    <property type="protein sequence ID" value="GAA5513130.1"/>
    <property type="molecule type" value="Genomic_DNA"/>
</dbReference>
<reference evidence="1 2" key="1">
    <citation type="submission" date="2024-02" db="EMBL/GenBank/DDBJ databases">
        <title>Deinococcus carri NBRC 110142.</title>
        <authorList>
            <person name="Ichikawa N."/>
            <person name="Katano-Makiyama Y."/>
            <person name="Hidaka K."/>
        </authorList>
    </citation>
    <scope>NUCLEOTIDE SEQUENCE [LARGE SCALE GENOMIC DNA]</scope>
    <source>
        <strain evidence="1 2">NBRC 110142</strain>
    </source>
</reference>
<dbReference type="Proteomes" id="UP001401887">
    <property type="component" value="Unassembled WGS sequence"/>
</dbReference>
<dbReference type="RefSeq" id="WP_345464272.1">
    <property type="nucleotide sequence ID" value="NZ_BAABRP010000005.1"/>
</dbReference>
<gene>
    <name evidence="1" type="ORF">Dcar01_01856</name>
</gene>
<comment type="caution">
    <text evidence="1">The sequence shown here is derived from an EMBL/GenBank/DDBJ whole genome shotgun (WGS) entry which is preliminary data.</text>
</comment>
<evidence type="ECO:0000313" key="2">
    <source>
        <dbReference type="Proteomes" id="UP001401887"/>
    </source>
</evidence>
<evidence type="ECO:0000313" key="1">
    <source>
        <dbReference type="EMBL" id="GAA5513130.1"/>
    </source>
</evidence>
<organism evidence="1 2">
    <name type="scientific">Deinococcus carri</name>
    <dbReference type="NCBI Taxonomy" id="1211323"/>
    <lineage>
        <taxon>Bacteria</taxon>
        <taxon>Thermotogati</taxon>
        <taxon>Deinococcota</taxon>
        <taxon>Deinococci</taxon>
        <taxon>Deinococcales</taxon>
        <taxon>Deinococcaceae</taxon>
        <taxon>Deinococcus</taxon>
    </lineage>
</organism>
<protein>
    <submittedName>
        <fullName evidence="1">Uncharacterized protein</fullName>
    </submittedName>
</protein>
<name>A0ABP9W8P6_9DEIO</name>
<accession>A0ABP9W8P6</accession>
<sequence length="82" mass="8927">MTEPRLFTIVREADATGISGTGRVLDGVIFHTGQVVVCWRSAFGSITIFENWDAFAGVHLKAHPENRAKIIFLDGEAPEGAQ</sequence>
<proteinExistence type="predicted"/>